<comment type="caution">
    <text evidence="2">The sequence shown here is derived from an EMBL/GenBank/DDBJ whole genome shotgun (WGS) entry which is preliminary data.</text>
</comment>
<gene>
    <name evidence="2" type="ORF">FD754_008035</name>
</gene>
<feature type="non-terminal residue" evidence="2">
    <location>
        <position position="1"/>
    </location>
</feature>
<dbReference type="EMBL" id="VCEA01000001">
    <property type="protein sequence ID" value="KAB0363879.1"/>
    <property type="molecule type" value="Genomic_DNA"/>
</dbReference>
<feature type="region of interest" description="Disordered" evidence="1">
    <location>
        <begin position="37"/>
        <end position="73"/>
    </location>
</feature>
<accession>A0A5N3WPU6</accession>
<organism evidence="2 3">
    <name type="scientific">Muntiacus muntjak</name>
    <name type="common">Barking deer</name>
    <name type="synonym">Indian muntjac</name>
    <dbReference type="NCBI Taxonomy" id="9888"/>
    <lineage>
        <taxon>Eukaryota</taxon>
        <taxon>Metazoa</taxon>
        <taxon>Chordata</taxon>
        <taxon>Craniata</taxon>
        <taxon>Vertebrata</taxon>
        <taxon>Euteleostomi</taxon>
        <taxon>Mammalia</taxon>
        <taxon>Eutheria</taxon>
        <taxon>Laurasiatheria</taxon>
        <taxon>Artiodactyla</taxon>
        <taxon>Ruminantia</taxon>
        <taxon>Pecora</taxon>
        <taxon>Cervidae</taxon>
        <taxon>Muntiacinae</taxon>
        <taxon>Muntiacus</taxon>
    </lineage>
</organism>
<evidence type="ECO:0000313" key="3">
    <source>
        <dbReference type="Proteomes" id="UP000326458"/>
    </source>
</evidence>
<proteinExistence type="predicted"/>
<reference evidence="2 3" key="1">
    <citation type="submission" date="2019-06" db="EMBL/GenBank/DDBJ databases">
        <title>Discovery of a novel chromosome fission-fusion reversal in muntjac.</title>
        <authorList>
            <person name="Mudd A.B."/>
            <person name="Bredeson J.V."/>
            <person name="Baum R."/>
            <person name="Hockemeyer D."/>
            <person name="Rokhsar D.S."/>
        </authorList>
    </citation>
    <scope>NUCLEOTIDE SEQUENCE [LARGE SCALE GENOMIC DNA]</scope>
    <source>
        <strain evidence="2">UTSW_UCB_Mm</strain>
        <tissue evidence="2">Fibroblast cell line</tissue>
    </source>
</reference>
<dbReference type="AlphaFoldDB" id="A0A5N3WPU6"/>
<evidence type="ECO:0000313" key="2">
    <source>
        <dbReference type="EMBL" id="KAB0363879.1"/>
    </source>
</evidence>
<dbReference type="Proteomes" id="UP000326458">
    <property type="component" value="Unassembled WGS sequence"/>
</dbReference>
<sequence length="101" mass="11008">VASVLGTWLQVYPEDFLQSPEQLSMPDSDLEQRARHLLHPAAEEALETSPDLEPTAPLLPPTAPQSEKTQSPALIQVQGLHQINMPAPNPEPQRVYAVAPA</sequence>
<protein>
    <submittedName>
        <fullName evidence="2">Uncharacterized protein</fullName>
    </submittedName>
</protein>
<evidence type="ECO:0000256" key="1">
    <source>
        <dbReference type="SAM" id="MobiDB-lite"/>
    </source>
</evidence>
<keyword evidence="3" id="KW-1185">Reference proteome</keyword>
<name>A0A5N3WPU6_MUNMU</name>